<evidence type="ECO:0000256" key="4">
    <source>
        <dbReference type="SAM" id="MobiDB-lite"/>
    </source>
</evidence>
<dbReference type="Proteomes" id="UP000192330">
    <property type="component" value="Unassembled WGS sequence"/>
</dbReference>
<dbReference type="NCBIfam" id="NF033587">
    <property type="entry name" value="transpos_IS6"/>
    <property type="match status" value="1"/>
</dbReference>
<evidence type="ECO:0000259" key="5">
    <source>
        <dbReference type="Pfam" id="PF13610"/>
    </source>
</evidence>
<evidence type="ECO:0000256" key="2">
    <source>
        <dbReference type="ARBA" id="ARBA00023125"/>
    </source>
</evidence>
<evidence type="ECO:0000256" key="3">
    <source>
        <dbReference type="ARBA" id="ARBA00023172"/>
    </source>
</evidence>
<keyword evidence="1" id="KW-0815">Transposition</keyword>
<dbReference type="PANTHER" id="PTHR35528">
    <property type="entry name" value="BLL1675 PROTEIN"/>
    <property type="match status" value="1"/>
</dbReference>
<name>A0A1W2ETZ5_9RHOB</name>
<gene>
    <name evidence="6" type="ORF">SAMN06295998_1482</name>
</gene>
<keyword evidence="3" id="KW-0233">DNA recombination</keyword>
<dbReference type="AlphaFoldDB" id="A0A1W2ETZ5"/>
<dbReference type="InterPro" id="IPR052183">
    <property type="entry name" value="IS_Transposase"/>
</dbReference>
<dbReference type="InterPro" id="IPR047930">
    <property type="entry name" value="Transpos_IS6"/>
</dbReference>
<evidence type="ECO:0000256" key="1">
    <source>
        <dbReference type="ARBA" id="ARBA00022578"/>
    </source>
</evidence>
<feature type="region of interest" description="Disordered" evidence="4">
    <location>
        <begin position="158"/>
        <end position="179"/>
    </location>
</feature>
<sequence length="237" mass="27444">MTKPKQSGAFKGHRFPHEIIAYAVWAYHRFPMSLRDVEDLLAARGVVVSYEAIRSWVAKFGLKFAKVIRRNPPAVADKRHLDEVVIPINGKKYWLWRAVDSQGDVLDILVQSRRNRRAADRFFRKLFKAFGEPRVIVTDKLQSYGAALKKLPPGIEHRSHIGLNNRSEGSHRPTRRREKCMGRFKPPGQAQQFLTVHDQVQNVFRPRRHTLSAVCYRQSRADAHCIWDDITRELKAA</sequence>
<dbReference type="Pfam" id="PF13610">
    <property type="entry name" value="DDE_Tnp_IS240"/>
    <property type="match status" value="1"/>
</dbReference>
<evidence type="ECO:0000313" key="6">
    <source>
        <dbReference type="EMBL" id="SMD13190.1"/>
    </source>
</evidence>
<accession>A0A1W2ETZ5</accession>
<keyword evidence="7" id="KW-1185">Reference proteome</keyword>
<dbReference type="GO" id="GO:0006310">
    <property type="term" value="P:DNA recombination"/>
    <property type="evidence" value="ECO:0007669"/>
    <property type="project" value="UniProtKB-KW"/>
</dbReference>
<dbReference type="GO" id="GO:0003677">
    <property type="term" value="F:DNA binding"/>
    <property type="evidence" value="ECO:0007669"/>
    <property type="project" value="UniProtKB-KW"/>
</dbReference>
<dbReference type="InterPro" id="IPR032874">
    <property type="entry name" value="DDE_dom"/>
</dbReference>
<dbReference type="GO" id="GO:0032196">
    <property type="term" value="P:transposition"/>
    <property type="evidence" value="ECO:0007669"/>
    <property type="project" value="UniProtKB-KW"/>
</dbReference>
<dbReference type="EMBL" id="FWYD01000048">
    <property type="protein sequence ID" value="SMD13190.1"/>
    <property type="molecule type" value="Genomic_DNA"/>
</dbReference>
<organism evidence="6 7">
    <name type="scientific">Primorskyibacter flagellatus</name>
    <dbReference type="NCBI Taxonomy" id="1387277"/>
    <lineage>
        <taxon>Bacteria</taxon>
        <taxon>Pseudomonadati</taxon>
        <taxon>Pseudomonadota</taxon>
        <taxon>Alphaproteobacteria</taxon>
        <taxon>Rhodobacterales</taxon>
        <taxon>Roseobacteraceae</taxon>
        <taxon>Primorskyibacter</taxon>
    </lineage>
</organism>
<dbReference type="OrthoDB" id="4315389at2"/>
<proteinExistence type="predicted"/>
<protein>
    <submittedName>
        <fullName evidence="6">Putative transposase</fullName>
    </submittedName>
</protein>
<keyword evidence="2" id="KW-0238">DNA-binding</keyword>
<evidence type="ECO:0000313" key="7">
    <source>
        <dbReference type="Proteomes" id="UP000192330"/>
    </source>
</evidence>
<dbReference type="PANTHER" id="PTHR35528:SF3">
    <property type="entry name" value="BLL1675 PROTEIN"/>
    <property type="match status" value="1"/>
</dbReference>
<dbReference type="RefSeq" id="WP_084355178.1">
    <property type="nucleotide sequence ID" value="NZ_FWYD01000048.1"/>
</dbReference>
<feature type="domain" description="DDE" evidence="5">
    <location>
        <begin position="79"/>
        <end position="205"/>
    </location>
</feature>
<reference evidence="6 7" key="1">
    <citation type="submission" date="2017-04" db="EMBL/GenBank/DDBJ databases">
        <authorList>
            <person name="Afonso C.L."/>
            <person name="Miller P.J."/>
            <person name="Scott M.A."/>
            <person name="Spackman E."/>
            <person name="Goraichik I."/>
            <person name="Dimitrov K.M."/>
            <person name="Suarez D.L."/>
            <person name="Swayne D.E."/>
        </authorList>
    </citation>
    <scope>NUCLEOTIDE SEQUENCE [LARGE SCALE GENOMIC DNA]</scope>
    <source>
        <strain evidence="6 7">CGMCC 1.12644</strain>
    </source>
</reference>